<dbReference type="InterPro" id="IPR022476">
    <property type="entry name" value="Spore_YabP/YqfC"/>
</dbReference>
<accession>M1ZGG3</accession>
<protein>
    <submittedName>
        <fullName evidence="1">Sporulation protein YabP</fullName>
    </submittedName>
</protein>
<proteinExistence type="predicted"/>
<dbReference type="GO" id="GO:0030435">
    <property type="term" value="P:sporulation resulting in formation of a cellular spore"/>
    <property type="evidence" value="ECO:0007669"/>
    <property type="project" value="InterPro"/>
</dbReference>
<dbReference type="NCBIfam" id="TIGR02892">
    <property type="entry name" value="spore_yabP"/>
    <property type="match status" value="1"/>
</dbReference>
<evidence type="ECO:0000313" key="2">
    <source>
        <dbReference type="Proteomes" id="UP000245423"/>
    </source>
</evidence>
<dbReference type="RefSeq" id="WP_005587619.1">
    <property type="nucleotide sequence ID" value="NZ_LT669839.1"/>
</dbReference>
<dbReference type="Gene3D" id="2.60.40.2000">
    <property type="match status" value="1"/>
</dbReference>
<gene>
    <name evidence="1" type="ORF">CUESP1_3065</name>
</gene>
<dbReference type="InterPro" id="IPR012504">
    <property type="entry name" value="Spore_YabP"/>
</dbReference>
<sequence>MTDIKGSFKNQNILVEDRNKVTITGVEQVESFNDNTIILKTIKGSMIIKGEELNVGKLNLDDGNIKIDGIINGINYMDKDLSQRGSIIGKIFK</sequence>
<dbReference type="EMBL" id="LT669839">
    <property type="protein sequence ID" value="SHD78393.1"/>
    <property type="molecule type" value="Genomic_DNA"/>
</dbReference>
<dbReference type="Proteomes" id="UP000245423">
    <property type="component" value="Chromosome 1"/>
</dbReference>
<dbReference type="InterPro" id="IPR038705">
    <property type="entry name" value="YabP_sf"/>
</dbReference>
<dbReference type="AlphaFoldDB" id="M1ZGG3"/>
<reference evidence="1 2" key="1">
    <citation type="submission" date="2016-11" db="EMBL/GenBank/DDBJ databases">
        <authorList>
            <person name="Manzoor S."/>
        </authorList>
    </citation>
    <scope>NUCLEOTIDE SEQUENCE [LARGE SCALE GENOMIC DNA]</scope>
    <source>
        <strain evidence="1">Clostridium ultunense strain Esp</strain>
    </source>
</reference>
<name>M1ZGG3_9FIRM</name>
<keyword evidence="2" id="KW-1185">Reference proteome</keyword>
<dbReference type="HOGENOM" id="CLU_168343_3_0_9"/>
<dbReference type="Pfam" id="PF07873">
    <property type="entry name" value="YabP"/>
    <property type="match status" value="1"/>
</dbReference>
<evidence type="ECO:0000313" key="1">
    <source>
        <dbReference type="EMBL" id="SHD78393.1"/>
    </source>
</evidence>
<organism evidence="1 2">
    <name type="scientific">[Clostridium] ultunense Esp</name>
    <dbReference type="NCBI Taxonomy" id="1288971"/>
    <lineage>
        <taxon>Bacteria</taxon>
        <taxon>Bacillati</taxon>
        <taxon>Bacillota</taxon>
        <taxon>Tissierellia</taxon>
        <taxon>Tissierellales</taxon>
        <taxon>Tepidimicrobiaceae</taxon>
        <taxon>Schnuerera</taxon>
    </lineage>
</organism>